<gene>
    <name evidence="2" type="ORF">TL16_g10124</name>
</gene>
<evidence type="ECO:0000313" key="3">
    <source>
        <dbReference type="Proteomes" id="UP001162640"/>
    </source>
</evidence>
<name>A0A9W7BE63_9STRA</name>
<dbReference type="Gene3D" id="3.80.10.10">
    <property type="entry name" value="Ribonuclease Inhibitor"/>
    <property type="match status" value="1"/>
</dbReference>
<sequence>MFKSVATESKDSHESGEMNGKRGAGDEGIEDGEWFVKVPPAESLPTSKDDFMAMDDFRRLIRQYVPVVELFRTYRLVSKPCQRIAEEIIDRDFESGVLKVLNERDFSDVSQKAFREKNAPATQVIFLLNVTHIGDFACHLAANLVFVEIPEGVVSIGKKAFSFCDNLTTVIFPKSLTSIDNSAFAVCINLDIVDLLHTNLQKLGDGAFCEYYELKSMKHPVRELISGTNVF</sequence>
<accession>A0A9W7BE63</accession>
<dbReference type="InterPro" id="IPR032675">
    <property type="entry name" value="LRR_dom_sf"/>
</dbReference>
<dbReference type="PANTHER" id="PTHR45661:SF3">
    <property type="entry name" value="IG-LIKE DOMAIN-CONTAINING PROTEIN"/>
    <property type="match status" value="1"/>
</dbReference>
<proteinExistence type="predicted"/>
<feature type="compositionally biased region" description="Basic and acidic residues" evidence="1">
    <location>
        <begin position="8"/>
        <end position="25"/>
    </location>
</feature>
<dbReference type="SUPFAM" id="SSF52058">
    <property type="entry name" value="L domain-like"/>
    <property type="match status" value="1"/>
</dbReference>
<comment type="caution">
    <text evidence="2">The sequence shown here is derived from an EMBL/GenBank/DDBJ whole genome shotgun (WGS) entry which is preliminary data.</text>
</comment>
<feature type="region of interest" description="Disordered" evidence="1">
    <location>
        <begin position="1"/>
        <end position="28"/>
    </location>
</feature>
<dbReference type="Proteomes" id="UP001162640">
    <property type="component" value="Unassembled WGS sequence"/>
</dbReference>
<protein>
    <submittedName>
        <fullName evidence="2">Uncharacterized protein</fullName>
    </submittedName>
</protein>
<dbReference type="AlphaFoldDB" id="A0A9W7BE63"/>
<organism evidence="2 3">
    <name type="scientific">Triparma laevis f. inornata</name>
    <dbReference type="NCBI Taxonomy" id="1714386"/>
    <lineage>
        <taxon>Eukaryota</taxon>
        <taxon>Sar</taxon>
        <taxon>Stramenopiles</taxon>
        <taxon>Ochrophyta</taxon>
        <taxon>Bolidophyceae</taxon>
        <taxon>Parmales</taxon>
        <taxon>Triparmaceae</taxon>
        <taxon>Triparma</taxon>
    </lineage>
</organism>
<dbReference type="InterPro" id="IPR026906">
    <property type="entry name" value="LRR_5"/>
</dbReference>
<dbReference type="EMBL" id="BLQM01000354">
    <property type="protein sequence ID" value="GMH85103.1"/>
    <property type="molecule type" value="Genomic_DNA"/>
</dbReference>
<dbReference type="Pfam" id="PF13306">
    <property type="entry name" value="LRR_5"/>
    <property type="match status" value="1"/>
</dbReference>
<evidence type="ECO:0000313" key="2">
    <source>
        <dbReference type="EMBL" id="GMH85103.1"/>
    </source>
</evidence>
<evidence type="ECO:0000256" key="1">
    <source>
        <dbReference type="SAM" id="MobiDB-lite"/>
    </source>
</evidence>
<dbReference type="InterPro" id="IPR053139">
    <property type="entry name" value="Surface_bspA-like"/>
</dbReference>
<reference evidence="3" key="1">
    <citation type="journal article" date="2023" name="Commun. Biol.">
        <title>Genome analysis of Parmales, the sister group of diatoms, reveals the evolutionary specialization of diatoms from phago-mixotrophs to photoautotrophs.</title>
        <authorList>
            <person name="Ban H."/>
            <person name="Sato S."/>
            <person name="Yoshikawa S."/>
            <person name="Yamada K."/>
            <person name="Nakamura Y."/>
            <person name="Ichinomiya M."/>
            <person name="Sato N."/>
            <person name="Blanc-Mathieu R."/>
            <person name="Endo H."/>
            <person name="Kuwata A."/>
            <person name="Ogata H."/>
        </authorList>
    </citation>
    <scope>NUCLEOTIDE SEQUENCE [LARGE SCALE GENOMIC DNA]</scope>
</reference>
<dbReference type="PANTHER" id="PTHR45661">
    <property type="entry name" value="SURFACE ANTIGEN"/>
    <property type="match status" value="1"/>
</dbReference>